<feature type="transmembrane region" description="Helical" evidence="6">
    <location>
        <begin position="162"/>
        <end position="185"/>
    </location>
</feature>
<evidence type="ECO:0000313" key="9">
    <source>
        <dbReference type="Proteomes" id="UP000462212"/>
    </source>
</evidence>
<dbReference type="Pfam" id="PF07690">
    <property type="entry name" value="MFS_1"/>
    <property type="match status" value="1"/>
</dbReference>
<keyword evidence="5 6" id="KW-0472">Membrane</keyword>
<evidence type="ECO:0000256" key="2">
    <source>
        <dbReference type="ARBA" id="ARBA00022448"/>
    </source>
</evidence>
<gene>
    <name evidence="8" type="ORF">LSUB1_G007917</name>
</gene>
<dbReference type="GO" id="GO:0016020">
    <property type="term" value="C:membrane"/>
    <property type="evidence" value="ECO:0007669"/>
    <property type="project" value="UniProtKB-SubCell"/>
</dbReference>
<comment type="subcellular location">
    <subcellularLocation>
        <location evidence="1">Membrane</location>
        <topology evidence="1">Multi-pass membrane protein</topology>
    </subcellularLocation>
</comment>
<dbReference type="PANTHER" id="PTHR43791">
    <property type="entry name" value="PERMEASE-RELATED"/>
    <property type="match status" value="1"/>
</dbReference>
<dbReference type="InterPro" id="IPR011701">
    <property type="entry name" value="MFS"/>
</dbReference>
<evidence type="ECO:0000256" key="4">
    <source>
        <dbReference type="ARBA" id="ARBA00022989"/>
    </source>
</evidence>
<evidence type="ECO:0000256" key="1">
    <source>
        <dbReference type="ARBA" id="ARBA00004141"/>
    </source>
</evidence>
<accession>A0A8H8U7H5</accession>
<dbReference type="AlphaFoldDB" id="A0A8H8U7H5"/>
<proteinExistence type="predicted"/>
<comment type="caution">
    <text evidence="8">The sequence shown here is derived from an EMBL/GenBank/DDBJ whole genome shotgun (WGS) entry which is preliminary data.</text>
</comment>
<evidence type="ECO:0000256" key="5">
    <source>
        <dbReference type="ARBA" id="ARBA00023136"/>
    </source>
</evidence>
<feature type="transmembrane region" description="Helical" evidence="6">
    <location>
        <begin position="65"/>
        <end position="84"/>
    </location>
</feature>
<feature type="transmembrane region" description="Helical" evidence="6">
    <location>
        <begin position="297"/>
        <end position="317"/>
    </location>
</feature>
<sequence>MFCIVYGIQFLYKTSMSYASVLGLQKDIGLHGQDYSWLGSVFYFGYLQMEFCTGRLLQRLPLGKYIAICTILWGIVNPCFAAVQSYSGAIAVRFFLGVLKASISPGFALVTAQVGLRFEIAAKQSARIGIWVSYNGFAQIFGGLVAYGFAHGNTTSKFAIAPWRAIFLFLGLLTIVAGGVILIFLPDNQLNARCLSKEDRILAVERVRVNQQGIGNKKFKLHQCREAFADPFTWMVVFLNITQTIPNGGLTNFFSQLIVSFGFTPQQSLLYGTPAGAVEIFALIIRGLLSQRSGHRLLFGGGGLVVGLIGAILLVALPVETRVGRLIGYYMTQGFATALSAVLSLVASNTAGYTKKTTVLALFWIGYCVGNIIGPQTFQVKDAPRFASAEITILVLFAIGLVDMLLMYLYLRRQNKKKEQERLQSGCVENEGHEFLNLTN</sequence>
<evidence type="ECO:0000256" key="3">
    <source>
        <dbReference type="ARBA" id="ARBA00022692"/>
    </source>
</evidence>
<feature type="transmembrane region" description="Helical" evidence="6">
    <location>
        <begin position="268"/>
        <end position="285"/>
    </location>
</feature>
<feature type="transmembrane region" description="Helical" evidence="6">
    <location>
        <begin position="227"/>
        <end position="248"/>
    </location>
</feature>
<dbReference type="EMBL" id="QGMJ01000401">
    <property type="protein sequence ID" value="TVY36752.1"/>
    <property type="molecule type" value="Genomic_DNA"/>
</dbReference>
<evidence type="ECO:0000313" key="8">
    <source>
        <dbReference type="EMBL" id="TVY36752.1"/>
    </source>
</evidence>
<evidence type="ECO:0000259" key="7">
    <source>
        <dbReference type="PROSITE" id="PS50850"/>
    </source>
</evidence>
<dbReference type="InterPro" id="IPR020846">
    <property type="entry name" value="MFS_dom"/>
</dbReference>
<feature type="transmembrane region" description="Helical" evidence="6">
    <location>
        <begin position="391"/>
        <end position="411"/>
    </location>
</feature>
<name>A0A8H8U7H5_9HELO</name>
<feature type="transmembrane region" description="Helical" evidence="6">
    <location>
        <begin position="128"/>
        <end position="150"/>
    </location>
</feature>
<protein>
    <submittedName>
        <fullName evidence="8">Putative transporter</fullName>
    </submittedName>
</protein>
<dbReference type="OrthoDB" id="6730379at2759"/>
<dbReference type="InterPro" id="IPR036259">
    <property type="entry name" value="MFS_trans_sf"/>
</dbReference>
<feature type="domain" description="Major facilitator superfamily (MFS) profile" evidence="7">
    <location>
        <begin position="1"/>
        <end position="415"/>
    </location>
</feature>
<evidence type="ECO:0000256" key="6">
    <source>
        <dbReference type="SAM" id="Phobius"/>
    </source>
</evidence>
<feature type="transmembrane region" description="Helical" evidence="6">
    <location>
        <begin position="359"/>
        <end position="379"/>
    </location>
</feature>
<dbReference type="PANTHER" id="PTHR43791:SF1">
    <property type="entry name" value="ALLANTOATE PERMEASE"/>
    <property type="match status" value="1"/>
</dbReference>
<organism evidence="8 9">
    <name type="scientific">Lachnellula subtilissima</name>
    <dbReference type="NCBI Taxonomy" id="602034"/>
    <lineage>
        <taxon>Eukaryota</taxon>
        <taxon>Fungi</taxon>
        <taxon>Dikarya</taxon>
        <taxon>Ascomycota</taxon>
        <taxon>Pezizomycotina</taxon>
        <taxon>Leotiomycetes</taxon>
        <taxon>Helotiales</taxon>
        <taxon>Lachnaceae</taxon>
        <taxon>Lachnellula</taxon>
    </lineage>
</organism>
<keyword evidence="3 6" id="KW-0812">Transmembrane</keyword>
<keyword evidence="9" id="KW-1185">Reference proteome</keyword>
<keyword evidence="2" id="KW-0813">Transport</keyword>
<dbReference type="Gene3D" id="1.20.1250.20">
    <property type="entry name" value="MFS general substrate transporter like domains"/>
    <property type="match status" value="2"/>
</dbReference>
<dbReference type="GO" id="GO:0022857">
    <property type="term" value="F:transmembrane transporter activity"/>
    <property type="evidence" value="ECO:0007669"/>
    <property type="project" value="InterPro"/>
</dbReference>
<dbReference type="PROSITE" id="PS50850">
    <property type="entry name" value="MFS"/>
    <property type="match status" value="1"/>
</dbReference>
<feature type="transmembrane region" description="Helical" evidence="6">
    <location>
        <begin position="329"/>
        <end position="347"/>
    </location>
</feature>
<dbReference type="SUPFAM" id="SSF103473">
    <property type="entry name" value="MFS general substrate transporter"/>
    <property type="match status" value="1"/>
</dbReference>
<dbReference type="Proteomes" id="UP000462212">
    <property type="component" value="Unassembled WGS sequence"/>
</dbReference>
<keyword evidence="4 6" id="KW-1133">Transmembrane helix</keyword>
<feature type="transmembrane region" description="Helical" evidence="6">
    <location>
        <begin position="90"/>
        <end position="116"/>
    </location>
</feature>
<reference evidence="8 9" key="1">
    <citation type="submission" date="2018-05" db="EMBL/GenBank/DDBJ databases">
        <title>Genome sequencing and assembly of the regulated plant pathogen Lachnellula willkommii and related sister species for the development of diagnostic species identification markers.</title>
        <authorList>
            <person name="Giroux E."/>
            <person name="Bilodeau G."/>
        </authorList>
    </citation>
    <scope>NUCLEOTIDE SEQUENCE [LARGE SCALE GENOMIC DNA]</scope>
    <source>
        <strain evidence="8 9">CBS 197.66</strain>
    </source>
</reference>